<name>X1FQ63_9ZZZZ</name>
<comment type="caution">
    <text evidence="1">The sequence shown here is derived from an EMBL/GenBank/DDBJ whole genome shotgun (WGS) entry which is preliminary data.</text>
</comment>
<organism evidence="1">
    <name type="scientific">marine sediment metagenome</name>
    <dbReference type="NCBI Taxonomy" id="412755"/>
    <lineage>
        <taxon>unclassified sequences</taxon>
        <taxon>metagenomes</taxon>
        <taxon>ecological metagenomes</taxon>
    </lineage>
</organism>
<dbReference type="AlphaFoldDB" id="X1FQ63"/>
<gene>
    <name evidence="1" type="ORF">S03H2_15246</name>
</gene>
<proteinExistence type="predicted"/>
<evidence type="ECO:0000313" key="1">
    <source>
        <dbReference type="EMBL" id="GAH47122.1"/>
    </source>
</evidence>
<accession>X1FQ63</accession>
<protein>
    <submittedName>
        <fullName evidence="1">Uncharacterized protein</fullName>
    </submittedName>
</protein>
<dbReference type="EMBL" id="BARU01007743">
    <property type="protein sequence ID" value="GAH47122.1"/>
    <property type="molecule type" value="Genomic_DNA"/>
</dbReference>
<feature type="non-terminal residue" evidence="1">
    <location>
        <position position="162"/>
    </location>
</feature>
<sequence>MGYFLSDLYEGIAATSSGELIRFESVQRWVNGLPKAFFRRNGKPRYSVYLPELERFLVWLGEVHGGSWDPDMLLERRMEDSRRDDILQRRWVEEQVQRYYKTALATRVAKAGPRKGEPIGESTKQGALTAVASFFKANYVPLTKLNVRRKPVRVTRDYWFTM</sequence>
<reference evidence="1" key="1">
    <citation type="journal article" date="2014" name="Front. Microbiol.">
        <title>High frequency of phylogenetically diverse reductive dehalogenase-homologous genes in deep subseafloor sedimentary metagenomes.</title>
        <authorList>
            <person name="Kawai M."/>
            <person name="Futagami T."/>
            <person name="Toyoda A."/>
            <person name="Takaki Y."/>
            <person name="Nishi S."/>
            <person name="Hori S."/>
            <person name="Arai W."/>
            <person name="Tsubouchi T."/>
            <person name="Morono Y."/>
            <person name="Uchiyama I."/>
            <person name="Ito T."/>
            <person name="Fujiyama A."/>
            <person name="Inagaki F."/>
            <person name="Takami H."/>
        </authorList>
    </citation>
    <scope>NUCLEOTIDE SEQUENCE</scope>
    <source>
        <strain evidence="1">Expedition CK06-06</strain>
    </source>
</reference>